<evidence type="ECO:0000259" key="3">
    <source>
        <dbReference type="PROSITE" id="PS50102"/>
    </source>
</evidence>
<dbReference type="AlphaFoldDB" id="A0A9N7R647"/>
<protein>
    <submittedName>
        <fullName evidence="4">Polyadenylate-binding protein-interacting protein 9</fullName>
    </submittedName>
</protein>
<keyword evidence="1" id="KW-0694">RNA-binding</keyword>
<dbReference type="Proteomes" id="UP001153555">
    <property type="component" value="Unassembled WGS sequence"/>
</dbReference>
<organism evidence="4 5">
    <name type="scientific">Striga hermonthica</name>
    <name type="common">Purple witchweed</name>
    <name type="synonym">Buchnera hermonthica</name>
    <dbReference type="NCBI Taxonomy" id="68872"/>
    <lineage>
        <taxon>Eukaryota</taxon>
        <taxon>Viridiplantae</taxon>
        <taxon>Streptophyta</taxon>
        <taxon>Embryophyta</taxon>
        <taxon>Tracheophyta</taxon>
        <taxon>Spermatophyta</taxon>
        <taxon>Magnoliopsida</taxon>
        <taxon>eudicotyledons</taxon>
        <taxon>Gunneridae</taxon>
        <taxon>Pentapetalae</taxon>
        <taxon>asterids</taxon>
        <taxon>lamiids</taxon>
        <taxon>Lamiales</taxon>
        <taxon>Orobanchaceae</taxon>
        <taxon>Buchnereae</taxon>
        <taxon>Striga</taxon>
    </lineage>
</organism>
<evidence type="ECO:0000256" key="2">
    <source>
        <dbReference type="SAM" id="Phobius"/>
    </source>
</evidence>
<evidence type="ECO:0000313" key="5">
    <source>
        <dbReference type="Proteomes" id="UP001153555"/>
    </source>
</evidence>
<dbReference type="GO" id="GO:0003723">
    <property type="term" value="F:RNA binding"/>
    <property type="evidence" value="ECO:0007669"/>
    <property type="project" value="UniProtKB-UniRule"/>
</dbReference>
<dbReference type="PANTHER" id="PTHR32343">
    <property type="entry name" value="SERINE/ARGININE-RICH SPLICING FACTOR"/>
    <property type="match status" value="1"/>
</dbReference>
<dbReference type="InterPro" id="IPR012677">
    <property type="entry name" value="Nucleotide-bd_a/b_plait_sf"/>
</dbReference>
<dbReference type="PANTHER" id="PTHR32343:SF22">
    <property type="entry name" value="LD29830P"/>
    <property type="match status" value="1"/>
</dbReference>
<dbReference type="SUPFAM" id="SSF54928">
    <property type="entry name" value="RNA-binding domain, RBD"/>
    <property type="match status" value="1"/>
</dbReference>
<dbReference type="Gene3D" id="3.30.70.330">
    <property type="match status" value="1"/>
</dbReference>
<name>A0A9N7R647_STRHE</name>
<keyword evidence="2" id="KW-0472">Membrane</keyword>
<dbReference type="OrthoDB" id="7763451at2759"/>
<evidence type="ECO:0000256" key="1">
    <source>
        <dbReference type="PROSITE-ProRule" id="PRU00176"/>
    </source>
</evidence>
<evidence type="ECO:0000313" key="4">
    <source>
        <dbReference type="EMBL" id="CAA0813198.1"/>
    </source>
</evidence>
<dbReference type="EMBL" id="CACSLK010011299">
    <property type="protein sequence ID" value="CAA0813198.1"/>
    <property type="molecule type" value="Genomic_DNA"/>
</dbReference>
<keyword evidence="2" id="KW-1133">Transmembrane helix</keyword>
<dbReference type="InterPro" id="IPR035979">
    <property type="entry name" value="RBD_domain_sf"/>
</dbReference>
<dbReference type="SMART" id="SM00360">
    <property type="entry name" value="RRM"/>
    <property type="match status" value="1"/>
</dbReference>
<dbReference type="Pfam" id="PF00076">
    <property type="entry name" value="RRM_1"/>
    <property type="match status" value="1"/>
</dbReference>
<feature type="transmembrane region" description="Helical" evidence="2">
    <location>
        <begin position="6"/>
        <end position="28"/>
    </location>
</feature>
<gene>
    <name evidence="4" type="ORF">SHERM_13757</name>
</gene>
<dbReference type="InterPro" id="IPR000504">
    <property type="entry name" value="RRM_dom"/>
</dbReference>
<dbReference type="PROSITE" id="PS50102">
    <property type="entry name" value="RRM"/>
    <property type="match status" value="1"/>
</dbReference>
<reference evidence="4" key="1">
    <citation type="submission" date="2019-12" db="EMBL/GenBank/DDBJ databases">
        <authorList>
            <person name="Scholes J."/>
        </authorList>
    </citation>
    <scope>NUCLEOTIDE SEQUENCE</scope>
</reference>
<keyword evidence="5" id="KW-1185">Reference proteome</keyword>
<comment type="caution">
    <text evidence="4">The sequence shown here is derived from an EMBL/GenBank/DDBJ whole genome shotgun (WGS) entry which is preliminary data.</text>
</comment>
<proteinExistence type="predicted"/>
<keyword evidence="2" id="KW-0812">Transmembrane</keyword>
<feature type="domain" description="RRM" evidence="3">
    <location>
        <begin position="60"/>
        <end position="135"/>
    </location>
</feature>
<sequence length="200" mass="22727">MNLSFSAILTANLSFSVLFLSALILGTLSRPRQRRNNYNQVKNRMGGRASRSQREDSIRRIVYVSDINHNITEEQLAALFSGYGLVVDCRVCGDPHSHLRFAFVEFADDYSARAALNLNGTLLGFSPVKVLPSSACEPVFSSQEDEREMCARIVYCTNIDKKRYMDSEIRAIMASTCHWTIKGRFPLTRLKGMFRHDYTL</sequence>
<accession>A0A9N7R647</accession>